<proteinExistence type="predicted"/>
<evidence type="ECO:0000313" key="1">
    <source>
        <dbReference type="EMBL" id="PGH05515.1"/>
    </source>
</evidence>
<gene>
    <name evidence="1" type="ORF">AJ80_08336</name>
</gene>
<dbReference type="EMBL" id="PDNA01000187">
    <property type="protein sequence ID" value="PGH05515.1"/>
    <property type="molecule type" value="Genomic_DNA"/>
</dbReference>
<organism evidence="1 2">
    <name type="scientific">Polytolypa hystricis (strain UAMH7299)</name>
    <dbReference type="NCBI Taxonomy" id="1447883"/>
    <lineage>
        <taxon>Eukaryota</taxon>
        <taxon>Fungi</taxon>
        <taxon>Dikarya</taxon>
        <taxon>Ascomycota</taxon>
        <taxon>Pezizomycotina</taxon>
        <taxon>Eurotiomycetes</taxon>
        <taxon>Eurotiomycetidae</taxon>
        <taxon>Onygenales</taxon>
        <taxon>Onygenales incertae sedis</taxon>
        <taxon>Polytolypa</taxon>
    </lineage>
</organism>
<reference evidence="1 2" key="1">
    <citation type="submission" date="2017-10" db="EMBL/GenBank/DDBJ databases">
        <title>Comparative genomics in systemic dimorphic fungi from Ajellomycetaceae.</title>
        <authorList>
            <person name="Munoz J.F."/>
            <person name="Mcewen J.G."/>
            <person name="Clay O.K."/>
            <person name="Cuomo C.A."/>
        </authorList>
    </citation>
    <scope>NUCLEOTIDE SEQUENCE [LARGE SCALE GENOMIC DNA]</scope>
    <source>
        <strain evidence="1 2">UAMH7299</strain>
    </source>
</reference>
<sequence>MSGPPGVEQPLIDAPDGTNGKAGLLHHRIFPRILLISKSRQHALSTLLMHDVPVQVKLATVSVKLVKDRTRLSPTAFVSSTVDRERLTEGVAYLKADMQNEILIHNNALVSARNCGENMIRITSAFSAVRI</sequence>
<protein>
    <submittedName>
        <fullName evidence="1">Uncharacterized protein</fullName>
    </submittedName>
</protein>
<keyword evidence="2" id="KW-1185">Reference proteome</keyword>
<comment type="caution">
    <text evidence="1">The sequence shown here is derived from an EMBL/GenBank/DDBJ whole genome shotgun (WGS) entry which is preliminary data.</text>
</comment>
<accession>A0A2B7X974</accession>
<evidence type="ECO:0000313" key="2">
    <source>
        <dbReference type="Proteomes" id="UP000224634"/>
    </source>
</evidence>
<name>A0A2B7X974_POLH7</name>
<dbReference type="AlphaFoldDB" id="A0A2B7X974"/>
<dbReference type="Proteomes" id="UP000224634">
    <property type="component" value="Unassembled WGS sequence"/>
</dbReference>